<evidence type="ECO:0000313" key="4">
    <source>
        <dbReference type="EMBL" id="TXC68722.1"/>
    </source>
</evidence>
<dbReference type="AlphaFoldDB" id="A0A5C6U777"/>
<feature type="transmembrane region" description="Helical" evidence="2">
    <location>
        <begin position="93"/>
        <end position="115"/>
    </location>
</feature>
<dbReference type="EMBL" id="VOPY01000002">
    <property type="protein sequence ID" value="TXC68722.1"/>
    <property type="molecule type" value="Genomic_DNA"/>
</dbReference>
<evidence type="ECO:0000313" key="5">
    <source>
        <dbReference type="Proteomes" id="UP000321129"/>
    </source>
</evidence>
<feature type="transmembrane region" description="Helical" evidence="2">
    <location>
        <begin position="122"/>
        <end position="143"/>
    </location>
</feature>
<feature type="transmembrane region" description="Helical" evidence="2">
    <location>
        <begin position="9"/>
        <end position="28"/>
    </location>
</feature>
<organism evidence="4 5">
    <name type="scientific">Flavisphingopyxis soli</name>
    <dbReference type="NCBI Taxonomy" id="2601267"/>
    <lineage>
        <taxon>Bacteria</taxon>
        <taxon>Pseudomonadati</taxon>
        <taxon>Pseudomonadota</taxon>
        <taxon>Alphaproteobacteria</taxon>
        <taxon>Sphingomonadales</taxon>
        <taxon>Sphingopyxidaceae</taxon>
        <taxon>Flavisphingopyxis</taxon>
    </lineage>
</organism>
<feature type="domain" description="ABC-type uncharacterised transport system" evidence="3">
    <location>
        <begin position="188"/>
        <end position="282"/>
    </location>
</feature>
<protein>
    <recommendedName>
        <fullName evidence="3">ABC-type uncharacterized transport system domain-containing protein</fullName>
    </recommendedName>
</protein>
<dbReference type="Pfam" id="PF09822">
    <property type="entry name" value="ABC_transp_aux"/>
    <property type="match status" value="1"/>
</dbReference>
<feature type="transmembrane region" description="Helical" evidence="2">
    <location>
        <begin position="40"/>
        <end position="58"/>
    </location>
</feature>
<keyword evidence="2" id="KW-0472">Membrane</keyword>
<sequence length="410" mass="43017">MQARGASRYAIAAGGFAALVAIGWGLTLGGGLTLGRLDPLFSLPGRIVVAAGLALVMRRRPRDEAFAAALVMLASSFVFDAVLGTVLASRFAWPQAIFAVVVQAAAWAATQFFIIRLGGRSSGIVFTALAAGAALLAIAAGWLTPALYVPTTGDPAPRLAIVSGVPVEWSGPADMMAILDNSAQRSPLLPALAERFSVVRPDIVDAARLRGVDVLLLAHPRALQPAEFVAIDRWVREGGHALILTDPLLSWPPDYPIGDRRNPPITSLLTPVLGHWGLALEPPASDGDDVFMAGDYRVHALSTGRFRTNGRDCSIALAGRSADCSLGKGRAVLIADVDLLNPLLWSGGGDSAARWREGNLDWIIGQIDQLAGSQRAALATPSWKTVQPGRGESASPAGKSQEQGGNPDDR</sequence>
<gene>
    <name evidence="4" type="ORF">FSZ31_07005</name>
</gene>
<dbReference type="Proteomes" id="UP000321129">
    <property type="component" value="Unassembled WGS sequence"/>
</dbReference>
<proteinExistence type="predicted"/>
<name>A0A5C6U777_9SPHN</name>
<keyword evidence="2" id="KW-0812">Transmembrane</keyword>
<feature type="region of interest" description="Disordered" evidence="1">
    <location>
        <begin position="378"/>
        <end position="410"/>
    </location>
</feature>
<dbReference type="RefSeq" id="WP_147122675.1">
    <property type="nucleotide sequence ID" value="NZ_VOPY01000002.1"/>
</dbReference>
<feature type="transmembrane region" description="Helical" evidence="2">
    <location>
        <begin position="65"/>
        <end position="87"/>
    </location>
</feature>
<accession>A0A5C6U777</accession>
<dbReference type="OrthoDB" id="7390937at2"/>
<reference evidence="4 5" key="1">
    <citation type="submission" date="2019-08" db="EMBL/GenBank/DDBJ databases">
        <title>Sphingorhabdus soil sp. nov., isolated from arctic soil.</title>
        <authorList>
            <person name="Liu Y."/>
        </authorList>
    </citation>
    <scope>NUCLEOTIDE SEQUENCE [LARGE SCALE GENOMIC DNA]</scope>
    <source>
        <strain evidence="4 5">D-2Q-5-6</strain>
    </source>
</reference>
<keyword evidence="2" id="KW-1133">Transmembrane helix</keyword>
<keyword evidence="5" id="KW-1185">Reference proteome</keyword>
<evidence type="ECO:0000259" key="3">
    <source>
        <dbReference type="Pfam" id="PF09822"/>
    </source>
</evidence>
<evidence type="ECO:0000256" key="1">
    <source>
        <dbReference type="SAM" id="MobiDB-lite"/>
    </source>
</evidence>
<comment type="caution">
    <text evidence="4">The sequence shown here is derived from an EMBL/GenBank/DDBJ whole genome shotgun (WGS) entry which is preliminary data.</text>
</comment>
<dbReference type="InterPro" id="IPR019196">
    <property type="entry name" value="ABC_transp_unknown"/>
</dbReference>
<evidence type="ECO:0000256" key="2">
    <source>
        <dbReference type="SAM" id="Phobius"/>
    </source>
</evidence>